<name>A0ABY9X179_9BACT</name>
<evidence type="ECO:0000313" key="2">
    <source>
        <dbReference type="EMBL" id="WNG49152.1"/>
    </source>
</evidence>
<dbReference type="Proteomes" id="UP001611383">
    <property type="component" value="Chromosome"/>
</dbReference>
<protein>
    <submittedName>
        <fullName evidence="2">DUF2380 domain-containing protein</fullName>
    </submittedName>
</protein>
<dbReference type="InterPro" id="IPR011755">
    <property type="entry name" value="CHP02269_MYXXA"/>
</dbReference>
<reference evidence="2 3" key="1">
    <citation type="submission" date="2019-08" db="EMBL/GenBank/DDBJ databases">
        <title>Archangium and Cystobacter genomes.</title>
        <authorList>
            <person name="Chen I.-C.K."/>
            <person name="Wielgoss S."/>
        </authorList>
    </citation>
    <scope>NUCLEOTIDE SEQUENCE [LARGE SCALE GENOMIC DNA]</scope>
    <source>
        <strain evidence="2 3">Cbm 6</strain>
    </source>
</reference>
<dbReference type="Pfam" id="PF09533">
    <property type="entry name" value="DUF2380"/>
    <property type="match status" value="1"/>
</dbReference>
<organism evidence="2 3">
    <name type="scientific">Archangium minus</name>
    <dbReference type="NCBI Taxonomy" id="83450"/>
    <lineage>
        <taxon>Bacteria</taxon>
        <taxon>Pseudomonadati</taxon>
        <taxon>Myxococcota</taxon>
        <taxon>Myxococcia</taxon>
        <taxon>Myxococcales</taxon>
        <taxon>Cystobacterineae</taxon>
        <taxon>Archangiaceae</taxon>
        <taxon>Archangium</taxon>
    </lineage>
</organism>
<evidence type="ECO:0000313" key="3">
    <source>
        <dbReference type="Proteomes" id="UP001611383"/>
    </source>
</evidence>
<feature type="region of interest" description="Disordered" evidence="1">
    <location>
        <begin position="51"/>
        <end position="100"/>
    </location>
</feature>
<evidence type="ECO:0000256" key="1">
    <source>
        <dbReference type="SAM" id="MobiDB-lite"/>
    </source>
</evidence>
<accession>A0ABY9X179</accession>
<dbReference type="EMBL" id="CP043494">
    <property type="protein sequence ID" value="WNG49152.1"/>
    <property type="molecule type" value="Genomic_DNA"/>
</dbReference>
<keyword evidence="3" id="KW-1185">Reference proteome</keyword>
<proteinExistence type="predicted"/>
<dbReference type="PROSITE" id="PS51257">
    <property type="entry name" value="PROKAR_LIPOPROTEIN"/>
    <property type="match status" value="1"/>
</dbReference>
<sequence length="524" mass="57140">MRTDSLRTWWSGLSLTIALLTTGCVTLTSPPGGGRSPSYTPREAAAPPLVEGAVSEDPQRALSSARPSLSEREASERLHRRQGSREAVTAVASGHTMGSVRGALPRDAAEAERQSATQARQAVFGAIIDVSGSTRRFSSELSRLKASKQGIAGLFGPFVNYGERQLRWIDAELAAATRLSNTALEVGDPDMQLAILRLTGPRLEAAMLSSILLAAWLDFLNLADVVLKQCPFYSAERLFVDMERLQKMIAPAMTAFSSQEPGQVEAAASDLVALMGHLTGEFDATRKAVRMAEERGRQLMAAAQSIEMLTLLSAMRMSLPRLPPVSPATFGVGLVVGSNGVMMGTQIVVSAEWVEMMRRLVQAGVISLPVVSAAVRIRAGLVLMSESNQDLPQGVRDALGDGPEVRGMRVTSRAGAGMTEPPRHHVLPREFREWFEKRGFTGEMSIDRFCVKMDQASHEAIHGGGDWRQGRKWPGEWNQMIMEALRDAEAEAGRMLKRSEILKIVAEYMKLYKIPMNFVPGRGR</sequence>
<gene>
    <name evidence="2" type="ORF">F0U60_37335</name>
</gene>